<dbReference type="Pfam" id="PF04237">
    <property type="entry name" value="YjbR"/>
    <property type="match status" value="1"/>
</dbReference>
<dbReference type="AlphaFoldDB" id="C1B2A1"/>
<dbReference type="STRING" id="632772.ROP_22780"/>
<accession>C1B2A1</accession>
<sequence length="123" mass="13767">MMPTEHDVRAMMLALPEAHEVVIANWGDQPTFRVRKKMFGLVGYGAPTVCLKATKETQAALLQEDPDVFLVAPFFGRWGWIDVVLDRVDSEELAELVEEAWRLTAPKRVVAAYDAGRATPRPS</sequence>
<dbReference type="HOGENOM" id="CLU_138549_1_1_11"/>
<dbReference type="SUPFAM" id="SSF142906">
    <property type="entry name" value="YjbR-like"/>
    <property type="match status" value="1"/>
</dbReference>
<dbReference type="EMBL" id="AP011115">
    <property type="protein sequence ID" value="BAH50525.1"/>
    <property type="molecule type" value="Genomic_DNA"/>
</dbReference>
<proteinExistence type="predicted"/>
<gene>
    <name evidence="1" type="ordered locus">ROP_22780</name>
</gene>
<evidence type="ECO:0000313" key="1">
    <source>
        <dbReference type="EMBL" id="BAH50525.1"/>
    </source>
</evidence>
<name>C1B2A1_RHOOB</name>
<dbReference type="InterPro" id="IPR058532">
    <property type="entry name" value="YjbR/MT2646/Rv2570-like"/>
</dbReference>
<dbReference type="Gene3D" id="3.90.1150.30">
    <property type="match status" value="1"/>
</dbReference>
<protein>
    <recommendedName>
        <fullName evidence="3">MmcQ/YjbR family DNA-binding protein</fullName>
    </recommendedName>
</protein>
<dbReference type="Proteomes" id="UP000002212">
    <property type="component" value="Chromosome"/>
</dbReference>
<dbReference type="KEGG" id="rop:ROP_22780"/>
<evidence type="ECO:0000313" key="2">
    <source>
        <dbReference type="Proteomes" id="UP000002212"/>
    </source>
</evidence>
<reference evidence="1 2" key="1">
    <citation type="submission" date="2009-03" db="EMBL/GenBank/DDBJ databases">
        <title>Comparison of the complete genome sequences of Rhodococcus erythropolis PR4 and Rhodococcus opacus B4.</title>
        <authorList>
            <person name="Takarada H."/>
            <person name="Sekine M."/>
            <person name="Hosoyama A."/>
            <person name="Yamada R."/>
            <person name="Fujisawa T."/>
            <person name="Omata S."/>
            <person name="Shimizu A."/>
            <person name="Tsukatani N."/>
            <person name="Tanikawa S."/>
            <person name="Fujita N."/>
            <person name="Harayama S."/>
        </authorList>
    </citation>
    <scope>NUCLEOTIDE SEQUENCE [LARGE SCALE GENOMIC DNA]</scope>
    <source>
        <strain evidence="1 2">B4</strain>
    </source>
</reference>
<evidence type="ECO:0008006" key="3">
    <source>
        <dbReference type="Google" id="ProtNLM"/>
    </source>
</evidence>
<dbReference type="PATRIC" id="fig|632772.20.peg.2374"/>
<organism evidence="1 2">
    <name type="scientific">Rhodococcus opacus (strain B4)</name>
    <dbReference type="NCBI Taxonomy" id="632772"/>
    <lineage>
        <taxon>Bacteria</taxon>
        <taxon>Bacillati</taxon>
        <taxon>Actinomycetota</taxon>
        <taxon>Actinomycetes</taxon>
        <taxon>Mycobacteriales</taxon>
        <taxon>Nocardiaceae</taxon>
        <taxon>Rhodococcus</taxon>
    </lineage>
</organism>
<dbReference type="InterPro" id="IPR038056">
    <property type="entry name" value="YjbR-like_sf"/>
</dbReference>